<comment type="caution">
    <text evidence="2">The sequence shown here is derived from an EMBL/GenBank/DDBJ whole genome shotgun (WGS) entry which is preliminary data.</text>
</comment>
<organism evidence="2 3">
    <name type="scientific">Streptomyces curacoi</name>
    <dbReference type="NCBI Taxonomy" id="146536"/>
    <lineage>
        <taxon>Bacteria</taxon>
        <taxon>Bacillati</taxon>
        <taxon>Actinomycetota</taxon>
        <taxon>Actinomycetes</taxon>
        <taxon>Kitasatosporales</taxon>
        <taxon>Streptomycetaceae</taxon>
        <taxon>Streptomyces</taxon>
    </lineage>
</organism>
<accession>A0A117NTM4</accession>
<protein>
    <submittedName>
        <fullName evidence="2">Uncharacterized protein</fullName>
    </submittedName>
</protein>
<evidence type="ECO:0000256" key="1">
    <source>
        <dbReference type="SAM" id="Phobius"/>
    </source>
</evidence>
<keyword evidence="1" id="KW-0472">Membrane</keyword>
<keyword evidence="3" id="KW-1185">Reference proteome</keyword>
<dbReference type="AlphaFoldDB" id="A0A117NTM4"/>
<gene>
    <name evidence="2" type="ORF">AQI70_36660</name>
</gene>
<keyword evidence="1" id="KW-0812">Transmembrane</keyword>
<reference evidence="2 3" key="1">
    <citation type="submission" date="2015-10" db="EMBL/GenBank/DDBJ databases">
        <title>Draft genome sequence of Streptomyces curacoi DSM 40107, type strain for the species Streptomyces curacoi.</title>
        <authorList>
            <person name="Ruckert C."/>
            <person name="Winkler A."/>
            <person name="Kalinowski J."/>
            <person name="Kampfer P."/>
            <person name="Glaeser S."/>
        </authorList>
    </citation>
    <scope>NUCLEOTIDE SEQUENCE [LARGE SCALE GENOMIC DNA]</scope>
    <source>
        <strain evidence="2 3">DSM 40107</strain>
    </source>
</reference>
<keyword evidence="1" id="KW-1133">Transmembrane helix</keyword>
<evidence type="ECO:0000313" key="2">
    <source>
        <dbReference type="EMBL" id="KUM67129.1"/>
    </source>
</evidence>
<dbReference type="EMBL" id="LMWJ01000040">
    <property type="protein sequence ID" value="KUM67129.1"/>
    <property type="molecule type" value="Genomic_DNA"/>
</dbReference>
<sequence length="71" mass="7484">MDTREGDAEPFAVLLGAYWLRSESDDHNGVVGCERGTQRLASWNGRMVIVGIAVTTVIIAVVSVVVAGLPG</sequence>
<evidence type="ECO:0000313" key="3">
    <source>
        <dbReference type="Proteomes" id="UP000054024"/>
    </source>
</evidence>
<feature type="transmembrane region" description="Helical" evidence="1">
    <location>
        <begin position="48"/>
        <end position="69"/>
    </location>
</feature>
<dbReference type="Proteomes" id="UP000054024">
    <property type="component" value="Unassembled WGS sequence"/>
</dbReference>
<proteinExistence type="predicted"/>
<name>A0A117NTM4_9ACTN</name>